<accession>A0A841C204</accession>
<dbReference type="EMBL" id="JACHMN010000003">
    <property type="protein sequence ID" value="MBB5873349.1"/>
    <property type="molecule type" value="Genomic_DNA"/>
</dbReference>
<evidence type="ECO:0000313" key="3">
    <source>
        <dbReference type="Proteomes" id="UP000587527"/>
    </source>
</evidence>
<proteinExistence type="predicted"/>
<dbReference type="Pfam" id="PF00459">
    <property type="entry name" value="Inositol_P"/>
    <property type="match status" value="1"/>
</dbReference>
<dbReference type="SUPFAM" id="SSF56655">
    <property type="entry name" value="Carbohydrate phosphatase"/>
    <property type="match status" value="1"/>
</dbReference>
<dbReference type="GO" id="GO:0006020">
    <property type="term" value="P:inositol metabolic process"/>
    <property type="evidence" value="ECO:0007669"/>
    <property type="project" value="TreeGrafter"/>
</dbReference>
<keyword evidence="1" id="KW-0460">Magnesium</keyword>
<dbReference type="PRINTS" id="PR00377">
    <property type="entry name" value="IMPHPHTASES"/>
</dbReference>
<evidence type="ECO:0000256" key="1">
    <source>
        <dbReference type="PIRSR" id="PIRSR600760-2"/>
    </source>
</evidence>
<dbReference type="GO" id="GO:0008934">
    <property type="term" value="F:inositol monophosphate 1-phosphatase activity"/>
    <property type="evidence" value="ECO:0007669"/>
    <property type="project" value="TreeGrafter"/>
</dbReference>
<dbReference type="EC" id="3.1.3.25" evidence="2"/>
<dbReference type="Proteomes" id="UP000587527">
    <property type="component" value="Unassembled WGS sequence"/>
</dbReference>
<reference evidence="2 3" key="1">
    <citation type="submission" date="2020-08" db="EMBL/GenBank/DDBJ databases">
        <title>Sequencing the genomes of 1000 actinobacteria strains.</title>
        <authorList>
            <person name="Klenk H.-P."/>
        </authorList>
    </citation>
    <scope>NUCLEOTIDE SEQUENCE [LARGE SCALE GENOMIC DNA]</scope>
    <source>
        <strain evidence="2 3">DSM 45362</strain>
    </source>
</reference>
<dbReference type="RefSeq" id="WP_184844428.1">
    <property type="nucleotide sequence ID" value="NZ_JACHMN010000003.1"/>
</dbReference>
<feature type="binding site" evidence="1">
    <location>
        <position position="83"/>
    </location>
    <ligand>
        <name>Mg(2+)</name>
        <dbReference type="ChEBI" id="CHEBI:18420"/>
        <label>1</label>
        <note>catalytic</note>
    </ligand>
</feature>
<dbReference type="Gene3D" id="3.40.190.80">
    <property type="match status" value="1"/>
</dbReference>
<gene>
    <name evidence="2" type="ORF">F4553_006783</name>
</gene>
<comment type="cofactor">
    <cofactor evidence="1">
        <name>Mg(2+)</name>
        <dbReference type="ChEBI" id="CHEBI:18420"/>
    </cofactor>
</comment>
<feature type="binding site" evidence="1">
    <location>
        <position position="85"/>
    </location>
    <ligand>
        <name>Mg(2+)</name>
        <dbReference type="ChEBI" id="CHEBI:18420"/>
        <label>1</label>
        <note>catalytic</note>
    </ligand>
</feature>
<dbReference type="GO" id="GO:0007165">
    <property type="term" value="P:signal transduction"/>
    <property type="evidence" value="ECO:0007669"/>
    <property type="project" value="TreeGrafter"/>
</dbReference>
<keyword evidence="2" id="KW-0378">Hydrolase</keyword>
<organism evidence="2 3">
    <name type="scientific">Allocatelliglobosispora scoriae</name>
    <dbReference type="NCBI Taxonomy" id="643052"/>
    <lineage>
        <taxon>Bacteria</taxon>
        <taxon>Bacillati</taxon>
        <taxon>Actinomycetota</taxon>
        <taxon>Actinomycetes</taxon>
        <taxon>Micromonosporales</taxon>
        <taxon>Micromonosporaceae</taxon>
        <taxon>Allocatelliglobosispora</taxon>
    </lineage>
</organism>
<protein>
    <submittedName>
        <fullName evidence="2">Myo-inositol-1(Or 4)-monophosphatase</fullName>
        <ecNumber evidence="2">3.1.3.25</ecNumber>
    </submittedName>
</protein>
<sequence length="267" mass="27821">MSQTDHDLAIAAAEAGADVVRALYGESIARFEKEPGDFATAADLESEQVIIEMLRGARPGDAVLGEESGHTPGTSNDRTWLVDPLCGTANYAARTPLVSVNVALRWGGEITAAASADPFADELFWTGGGPAYLRRDGMDEPLTPSPVTRLVDINVDPPVPNSPAFLAADLLADPAFTARFQPRVVSTTLAVAWVAAGRRAAYVTDGDLRDSVHFAPGIALCRAAGCVVTGLQGQPLHTGVGGLVAAADAETHAALIEIIGAHFARSR</sequence>
<dbReference type="InterPro" id="IPR000760">
    <property type="entry name" value="Inositol_monophosphatase-like"/>
</dbReference>
<name>A0A841C204_9ACTN</name>
<keyword evidence="3" id="KW-1185">Reference proteome</keyword>
<feature type="binding site" evidence="1">
    <location>
        <position position="66"/>
    </location>
    <ligand>
        <name>Mg(2+)</name>
        <dbReference type="ChEBI" id="CHEBI:18420"/>
        <label>1</label>
        <note>catalytic</note>
    </ligand>
</feature>
<dbReference type="GO" id="GO:0046872">
    <property type="term" value="F:metal ion binding"/>
    <property type="evidence" value="ECO:0007669"/>
    <property type="project" value="UniProtKB-KW"/>
</dbReference>
<dbReference type="PANTHER" id="PTHR20854:SF4">
    <property type="entry name" value="INOSITOL-1-MONOPHOSPHATASE-RELATED"/>
    <property type="match status" value="1"/>
</dbReference>
<dbReference type="PANTHER" id="PTHR20854">
    <property type="entry name" value="INOSITOL MONOPHOSPHATASE"/>
    <property type="match status" value="1"/>
</dbReference>
<keyword evidence="1" id="KW-0479">Metal-binding</keyword>
<evidence type="ECO:0000313" key="2">
    <source>
        <dbReference type="EMBL" id="MBB5873349.1"/>
    </source>
</evidence>
<dbReference type="Gene3D" id="3.30.540.10">
    <property type="entry name" value="Fructose-1,6-Bisphosphatase, subunit A, domain 1"/>
    <property type="match status" value="1"/>
</dbReference>
<dbReference type="CDD" id="cd01637">
    <property type="entry name" value="IMPase_like"/>
    <property type="match status" value="1"/>
</dbReference>
<dbReference type="AlphaFoldDB" id="A0A841C204"/>
<comment type="caution">
    <text evidence="2">The sequence shown here is derived from an EMBL/GenBank/DDBJ whole genome shotgun (WGS) entry which is preliminary data.</text>
</comment>